<reference evidence="10 11" key="1">
    <citation type="submission" date="2024-08" db="EMBL/GenBank/DDBJ databases">
        <title>Insights into the chromosomal genome structure of Flemingia macrophylla.</title>
        <authorList>
            <person name="Ding Y."/>
            <person name="Zhao Y."/>
            <person name="Bi W."/>
            <person name="Wu M."/>
            <person name="Zhao G."/>
            <person name="Gong Y."/>
            <person name="Li W."/>
            <person name="Zhang P."/>
        </authorList>
    </citation>
    <scope>NUCLEOTIDE SEQUENCE [LARGE SCALE GENOMIC DNA]</scope>
    <source>
        <strain evidence="10">DYQJB</strain>
        <tissue evidence="10">Leaf</tissue>
    </source>
</reference>
<feature type="domain" description="Disease resistance protein At4g27190-like leucine-rich repeats" evidence="8">
    <location>
        <begin position="862"/>
        <end position="999"/>
    </location>
</feature>
<evidence type="ECO:0000259" key="8">
    <source>
        <dbReference type="Pfam" id="PF23247"/>
    </source>
</evidence>
<evidence type="ECO:0000259" key="9">
    <source>
        <dbReference type="Pfam" id="PF23598"/>
    </source>
</evidence>
<dbReference type="FunFam" id="1.10.8.430:FF:000003">
    <property type="entry name" value="Probable disease resistance protein At5g66910"/>
    <property type="match status" value="1"/>
</dbReference>
<dbReference type="Pfam" id="PF00931">
    <property type="entry name" value="NB-ARC"/>
    <property type="match status" value="1"/>
</dbReference>
<gene>
    <name evidence="10" type="ORF">Fmac_019076</name>
</gene>
<evidence type="ECO:0000256" key="3">
    <source>
        <dbReference type="ARBA" id="ARBA00022737"/>
    </source>
</evidence>
<evidence type="ECO:0000259" key="7">
    <source>
        <dbReference type="Pfam" id="PF00931"/>
    </source>
</evidence>
<feature type="domain" description="Disease resistance R13L4/SHOC-2-like LRR" evidence="9">
    <location>
        <begin position="558"/>
        <end position="712"/>
    </location>
</feature>
<dbReference type="Pfam" id="PF23598">
    <property type="entry name" value="LRR_14"/>
    <property type="match status" value="1"/>
</dbReference>
<keyword evidence="3" id="KW-0677">Repeat</keyword>
<dbReference type="InterPro" id="IPR057135">
    <property type="entry name" value="At4g27190-like_LRR"/>
</dbReference>
<evidence type="ECO:0000256" key="5">
    <source>
        <dbReference type="ARBA" id="ARBA00022821"/>
    </source>
</evidence>
<dbReference type="InterPro" id="IPR036388">
    <property type="entry name" value="WH-like_DNA-bd_sf"/>
</dbReference>
<protein>
    <recommendedName>
        <fullName evidence="12">Disease resistance protein</fullName>
    </recommendedName>
</protein>
<dbReference type="Gene3D" id="1.10.10.10">
    <property type="entry name" value="Winged helix-like DNA-binding domain superfamily/Winged helix DNA-binding domain"/>
    <property type="match status" value="1"/>
</dbReference>
<feature type="domain" description="Disease resistance protein At4g27190-like leucine-rich repeats" evidence="8">
    <location>
        <begin position="1031"/>
        <end position="1146"/>
    </location>
</feature>
<dbReference type="InterPro" id="IPR027417">
    <property type="entry name" value="P-loop_NTPase"/>
</dbReference>
<dbReference type="PRINTS" id="PR00364">
    <property type="entry name" value="DISEASERSIST"/>
</dbReference>
<comment type="similarity">
    <text evidence="1">Belongs to the disease resistance NB-LRR family.</text>
</comment>
<keyword evidence="2" id="KW-0433">Leucine-rich repeat</keyword>
<dbReference type="PANTHER" id="PTHR33463:SF187">
    <property type="entry name" value="AND NB-ARC DOMAIN DISEASE RESISTANCE PROTEIN, PUTATIVE-RELATED"/>
    <property type="match status" value="1"/>
</dbReference>
<evidence type="ECO:0000256" key="2">
    <source>
        <dbReference type="ARBA" id="ARBA00022614"/>
    </source>
</evidence>
<evidence type="ECO:0000313" key="10">
    <source>
        <dbReference type="EMBL" id="KAL2331495.1"/>
    </source>
</evidence>
<keyword evidence="5" id="KW-0611">Plant defense</keyword>
<evidence type="ECO:0000256" key="6">
    <source>
        <dbReference type="ARBA" id="ARBA00022840"/>
    </source>
</evidence>
<evidence type="ECO:0000313" key="11">
    <source>
        <dbReference type="Proteomes" id="UP001603857"/>
    </source>
</evidence>
<dbReference type="InterPro" id="IPR042197">
    <property type="entry name" value="Apaf_helical"/>
</dbReference>
<keyword evidence="4" id="KW-0547">Nucleotide-binding</keyword>
<dbReference type="InterPro" id="IPR002182">
    <property type="entry name" value="NB-ARC"/>
</dbReference>
<organism evidence="10 11">
    <name type="scientific">Flemingia macrophylla</name>
    <dbReference type="NCBI Taxonomy" id="520843"/>
    <lineage>
        <taxon>Eukaryota</taxon>
        <taxon>Viridiplantae</taxon>
        <taxon>Streptophyta</taxon>
        <taxon>Embryophyta</taxon>
        <taxon>Tracheophyta</taxon>
        <taxon>Spermatophyta</taxon>
        <taxon>Magnoliopsida</taxon>
        <taxon>eudicotyledons</taxon>
        <taxon>Gunneridae</taxon>
        <taxon>Pentapetalae</taxon>
        <taxon>rosids</taxon>
        <taxon>fabids</taxon>
        <taxon>Fabales</taxon>
        <taxon>Fabaceae</taxon>
        <taxon>Papilionoideae</taxon>
        <taxon>50 kb inversion clade</taxon>
        <taxon>NPAAA clade</taxon>
        <taxon>indigoferoid/millettioid clade</taxon>
        <taxon>Phaseoleae</taxon>
        <taxon>Flemingia</taxon>
    </lineage>
</organism>
<keyword evidence="11" id="KW-1185">Reference proteome</keyword>
<dbReference type="InterPro" id="IPR050905">
    <property type="entry name" value="Plant_NBS-LRR"/>
</dbReference>
<dbReference type="GO" id="GO:0005524">
    <property type="term" value="F:ATP binding"/>
    <property type="evidence" value="ECO:0007669"/>
    <property type="project" value="UniProtKB-KW"/>
</dbReference>
<dbReference type="Pfam" id="PF23247">
    <property type="entry name" value="LRR_RPS2"/>
    <property type="match status" value="2"/>
</dbReference>
<dbReference type="InterPro" id="IPR055414">
    <property type="entry name" value="LRR_R13L4/SHOC2-like"/>
</dbReference>
<comment type="caution">
    <text evidence="10">The sequence shown here is derived from an EMBL/GenBank/DDBJ whole genome shotgun (WGS) entry which is preliminary data.</text>
</comment>
<name>A0ABD1M6X6_9FABA</name>
<evidence type="ECO:0000256" key="4">
    <source>
        <dbReference type="ARBA" id="ARBA00022741"/>
    </source>
</evidence>
<feature type="domain" description="NB-ARC" evidence="7">
    <location>
        <begin position="148"/>
        <end position="311"/>
    </location>
</feature>
<dbReference type="InterPro" id="IPR032675">
    <property type="entry name" value="LRR_dom_sf"/>
</dbReference>
<dbReference type="AlphaFoldDB" id="A0ABD1M6X6"/>
<dbReference type="GO" id="GO:0006952">
    <property type="term" value="P:defense response"/>
    <property type="evidence" value="ECO:0007669"/>
    <property type="project" value="UniProtKB-KW"/>
</dbReference>
<dbReference type="PANTHER" id="PTHR33463">
    <property type="entry name" value="NB-ARC DOMAIN-CONTAINING PROTEIN-RELATED"/>
    <property type="match status" value="1"/>
</dbReference>
<dbReference type="SUPFAM" id="SSF52058">
    <property type="entry name" value="L domain-like"/>
    <property type="match status" value="1"/>
</dbReference>
<dbReference type="Proteomes" id="UP001603857">
    <property type="component" value="Unassembled WGS sequence"/>
</dbReference>
<dbReference type="Gene3D" id="3.40.50.300">
    <property type="entry name" value="P-loop containing nucleotide triphosphate hydrolases"/>
    <property type="match status" value="1"/>
</dbReference>
<keyword evidence="6" id="KW-0067">ATP-binding</keyword>
<evidence type="ECO:0008006" key="12">
    <source>
        <dbReference type="Google" id="ProtNLM"/>
    </source>
</evidence>
<dbReference type="EMBL" id="JBGMDY010000006">
    <property type="protein sequence ID" value="KAL2331495.1"/>
    <property type="molecule type" value="Genomic_DNA"/>
</dbReference>
<dbReference type="SUPFAM" id="SSF52540">
    <property type="entry name" value="P-loop containing nucleoside triphosphate hydrolases"/>
    <property type="match status" value="1"/>
</dbReference>
<accession>A0ABD1M6X6</accession>
<dbReference type="Gene3D" id="3.80.10.10">
    <property type="entry name" value="Ribonuclease Inhibitor"/>
    <property type="match status" value="2"/>
</dbReference>
<evidence type="ECO:0000256" key="1">
    <source>
        <dbReference type="ARBA" id="ARBA00008894"/>
    </source>
</evidence>
<proteinExistence type="inferred from homology"/>
<dbReference type="Gene3D" id="1.10.8.430">
    <property type="entry name" value="Helical domain of apoptotic protease-activating factors"/>
    <property type="match status" value="1"/>
</dbReference>
<dbReference type="FunFam" id="3.40.50.300:FF:001091">
    <property type="entry name" value="Probable disease resistance protein At1g61300"/>
    <property type="match status" value="1"/>
</dbReference>
<sequence>MATSIIEGLVKLSETYSLMLDLLCGFNSFNDNVQGLEMKLEELCSLEYDINKELEFAELQQGKKRKREVENWLRNVQRKKIEVHGIVRALRDAGVLRHIKLTIQVKKLTEQVTDLVERGRFPKGLLGCAQESREYTLLTTKLAGAMFQKNVSKIWDWLMNDGVLMIGVYGMGGVGKTSMLMYIHNMLLKSATNIDNVFWLSLSQSFSIHKLQFDVAKIVGLDISEENDEKKRAARLSWSLMRRKRCVLFLDDVWNHFPLEKVGIPVTADGLKLILTSRSLDVCRRMNCQNIVKVEPLSKEEAWTLFVDNLGQHTALSPEVTKVARSVAKECAGLPLAVITMARSMRGVEEICEWRHALEELRNTEIRMEEMEMEVLRVLKFSYDHLNNMVQQCFLCCALYPEGFDIDRDELIESFVDEGLVNGMKSLEAMFDEGHTILNKLENSCLLGKVENYVGGKKCMGLQDASSHIAISMMKRGCQCVAPVDNVEGYYMGSQKLKMHDLVRAMAINVIKVNHHFMVKAGLQLTEIPDEKEWTDDLEKVSLMCNWIHEIPTDISPRCPKLRTLILKHNESLTCISDSFFVQMSALQVLDLSFTDIEVLPNSVADLNTLTALLLTSCKRLKHMPSLAKLQALVRLDLSFTAITEIPQGLKMLVNLKWLNLYAKNLVSTGKEIAKLTHLQFLILHWWSRKIKVKVEHVSCLRKLETFAANLYNMHHFNAYVKIMHKYGLRSYLLQLDTEESLGRPTWCFFAEVCLSKDVIISNCKIRTGEIPLMLPLDIQRLKIEKCHDIRSLCDVLSLKNSTSLKRAEIADCDGQEYLFSSSCSSPCCTSVHNLESIELCSLKNLYILCKENEAVAQTFPPRGAFTNLKYFCIYHCPIIKKLMTPGLLAYLQNLEEITVHNCKSMEEIISVDSVDYECSCGRKSGRNAVIITHSKLVSLSLKHLPELMSICRGLMEAVCDDIRSLCDVLSLKNSTSLKRAEIADCDGQEYLFSSSCSSPCCTSVHNLESIELCSLKNLYILCKENEAVAQTFPPRGAFTNLKYFCIYHCPIIKKLMTPGLLAYLQNLEEITVHNCKSMEEIISVDSVDYECSCGRKSGRNAVIITHSKLVSLSLKHLPELMSICRGLMVCESLQNFRIFKCPKLRLPETTTPVQTLYDSF</sequence>